<dbReference type="AlphaFoldDB" id="A0A9P4YGG9"/>
<keyword evidence="5 7" id="KW-0460">Magnesium</keyword>
<comment type="cofactor">
    <cofactor evidence="7">
        <name>Mg(2+)</name>
        <dbReference type="ChEBI" id="CHEBI:18420"/>
    </cofactor>
    <cofactor evidence="7">
        <name>Mn(2+)</name>
        <dbReference type="ChEBI" id="CHEBI:29035"/>
    </cofactor>
    <text evidence="7">Probably binds two magnesium or manganese ions per subunit.</text>
</comment>
<feature type="site" description="Transition state stabilizer" evidence="8">
    <location>
        <position position="175"/>
    </location>
</feature>
<dbReference type="PANTHER" id="PTHR22748:SF4">
    <property type="entry name" value="DNA-(APURINIC OR APYRIMIDINIC SITE) ENDONUCLEASE 2"/>
    <property type="match status" value="1"/>
</dbReference>
<dbReference type="GO" id="GO:0006284">
    <property type="term" value="P:base-excision repair"/>
    <property type="evidence" value="ECO:0007669"/>
    <property type="project" value="TreeGrafter"/>
</dbReference>
<evidence type="ECO:0000256" key="6">
    <source>
        <dbReference type="PIRSR" id="PIRSR604808-1"/>
    </source>
</evidence>
<evidence type="ECO:0000259" key="10">
    <source>
        <dbReference type="Pfam" id="PF03372"/>
    </source>
</evidence>
<evidence type="ECO:0000256" key="9">
    <source>
        <dbReference type="SAM" id="MobiDB-lite"/>
    </source>
</evidence>
<evidence type="ECO:0000256" key="1">
    <source>
        <dbReference type="ARBA" id="ARBA00001936"/>
    </source>
</evidence>
<dbReference type="GO" id="GO:0003906">
    <property type="term" value="F:DNA-(apurinic or apyrimidinic site) endonuclease activity"/>
    <property type="evidence" value="ECO:0007669"/>
    <property type="project" value="TreeGrafter"/>
</dbReference>
<feature type="binding site" evidence="7">
    <location>
        <position position="291"/>
    </location>
    <ligand>
        <name>Mg(2+)</name>
        <dbReference type="ChEBI" id="CHEBI:18420"/>
        <label>1</label>
    </ligand>
</feature>
<reference evidence="11" key="1">
    <citation type="submission" date="2020-03" db="EMBL/GenBank/DDBJ databases">
        <title>Whole Genome Sequence of Trichophyton interdigitale from India.</title>
        <authorList>
            <person name="Kumar P."/>
        </authorList>
    </citation>
    <scope>NUCLEOTIDE SEQUENCE</scope>
    <source>
        <strain evidence="11">UCMS-IGIB-CI14</strain>
    </source>
</reference>
<keyword evidence="3 7" id="KW-0479">Metal-binding</keyword>
<evidence type="ECO:0000313" key="11">
    <source>
        <dbReference type="EMBL" id="KAF3896455.1"/>
    </source>
</evidence>
<keyword evidence="7" id="KW-0464">Manganese</keyword>
<feature type="active site" evidence="6">
    <location>
        <position position="134"/>
    </location>
</feature>
<dbReference type="InterPro" id="IPR036691">
    <property type="entry name" value="Endo/exonu/phosph_ase_sf"/>
</dbReference>
<feature type="compositionally biased region" description="Polar residues" evidence="9">
    <location>
        <begin position="455"/>
        <end position="466"/>
    </location>
</feature>
<sequence>MRGPQAMFDILEADIVVFQEAKIQRKDLQDDMVLVSGWDCYFSLPKQKKGYSGVVIYTRSSKCAAIRAEEGVTGALCPPSSKTPFRQLSASEQIGGYPSIEQMEELSEVDPITVDSEGRCLILEFPAFVLIGVYCPADRDETRDDFRLGFFNLLEVRVRNLVKMGKRVILAGDLNTCAGAIDSAPALERIRKGTETEEEYLSYPSRRIFNRLVRPVGSTGDTHDTETPPVLRDLCREFHPGRTGMYTCWNQKVNARPGNYGSRIDYILCSDSIRSWFVESNIQEGLIGSDHCPVYASISDEVPLDGKDVHILDIMNPKGAFEDGVEQPRSNKITPLALSGKLIPEFDRRRNIKDMFRNHSLSRNNSEVKVSTTTDTQAGSEIPGPASQTESTLEKKGAPVTINNPPKRSHSKGAQAPPSKRLKPKGRPTGTRSNGQQTLAGFFKSERTSRAVSEENGTASSDSPQETPAEAKIVPASELMLEIPPPPPPKPRVVLPWSEYDPGLLNGDGVAVRKCSTDYLASIYKTCLDTYRPNEVNLSPEEAERLTESVRLELTRLTSYPDLFPTPTAHERFFKLLQESVAKVVKKRQDKENESMEESIRLRANLIAREEEDILQEINRPSFKPGLKPWEQFLMKGSPGSGVVLPPDLPNGYVQMMPIGGVALHLRWLRENYTASKEYAEATDSPAEARDPEETYNMFKRALYPSHNVTHQTSWISLSPNPYFEQRMPIPKHNRVIDRLESFNALIERLEGEEPTNYNGDPSGVRAMLYRTIVEDIPDDTEENVA</sequence>
<dbReference type="Pfam" id="PF03372">
    <property type="entry name" value="Exo_endo_phos"/>
    <property type="match status" value="1"/>
</dbReference>
<dbReference type="PROSITE" id="PS00728">
    <property type="entry name" value="AP_NUCLEASE_F1_3"/>
    <property type="match status" value="1"/>
</dbReference>
<evidence type="ECO:0000256" key="8">
    <source>
        <dbReference type="PIRSR" id="PIRSR604808-3"/>
    </source>
</evidence>
<dbReference type="InterPro" id="IPR005135">
    <property type="entry name" value="Endo/exonuclease/phosphatase"/>
</dbReference>
<evidence type="ECO:0000256" key="7">
    <source>
        <dbReference type="PIRSR" id="PIRSR604808-2"/>
    </source>
</evidence>
<feature type="binding site" evidence="7">
    <location>
        <position position="20"/>
    </location>
    <ligand>
        <name>Mg(2+)</name>
        <dbReference type="ChEBI" id="CHEBI:18420"/>
        <label>1</label>
    </ligand>
</feature>
<feature type="binding site" evidence="7">
    <location>
        <position position="173"/>
    </location>
    <ligand>
        <name>Mg(2+)</name>
        <dbReference type="ChEBI" id="CHEBI:18420"/>
        <label>1</label>
    </ligand>
</feature>
<keyword evidence="11" id="KW-0456">Lyase</keyword>
<dbReference type="PANTHER" id="PTHR22748">
    <property type="entry name" value="AP ENDONUCLEASE"/>
    <property type="match status" value="1"/>
</dbReference>
<feature type="domain" description="Endonuclease/exonuclease/phosphatase" evidence="10">
    <location>
        <begin position="12"/>
        <end position="291"/>
    </location>
</feature>
<evidence type="ECO:0000256" key="3">
    <source>
        <dbReference type="ARBA" id="ARBA00022723"/>
    </source>
</evidence>
<feature type="binding site" evidence="7">
    <location>
        <position position="290"/>
    </location>
    <ligand>
        <name>Mg(2+)</name>
        <dbReference type="ChEBI" id="CHEBI:18420"/>
        <label>1</label>
    </ligand>
</feature>
<evidence type="ECO:0000313" key="12">
    <source>
        <dbReference type="Proteomes" id="UP000749309"/>
    </source>
</evidence>
<comment type="caution">
    <text evidence="11">The sequence shown here is derived from an EMBL/GenBank/DDBJ whole genome shotgun (WGS) entry which is preliminary data.</text>
</comment>
<dbReference type="GO" id="GO:0008311">
    <property type="term" value="F:double-stranded DNA 3'-5' DNA exonuclease activity"/>
    <property type="evidence" value="ECO:0007669"/>
    <property type="project" value="TreeGrafter"/>
</dbReference>
<accession>A0A9P4YGG9</accession>
<dbReference type="GO" id="GO:0046872">
    <property type="term" value="F:metal ion binding"/>
    <property type="evidence" value="ECO:0007669"/>
    <property type="project" value="UniProtKB-KW"/>
</dbReference>
<proteinExistence type="inferred from homology"/>
<feature type="active site" description="Proton acceptor" evidence="6">
    <location>
        <position position="291"/>
    </location>
</feature>
<comment type="similarity">
    <text evidence="2">Belongs to the DNA repair enzymes AP/ExoA family.</text>
</comment>
<dbReference type="InterPro" id="IPR004808">
    <property type="entry name" value="AP_endonuc_1"/>
</dbReference>
<protein>
    <submittedName>
        <fullName evidence="11">DNA lyase</fullName>
    </submittedName>
</protein>
<evidence type="ECO:0000256" key="2">
    <source>
        <dbReference type="ARBA" id="ARBA00007092"/>
    </source>
</evidence>
<feature type="compositionally biased region" description="Polar residues" evidence="9">
    <location>
        <begin position="430"/>
        <end position="439"/>
    </location>
</feature>
<dbReference type="CDD" id="cd09088">
    <property type="entry name" value="Ape2-like_AP-endo"/>
    <property type="match status" value="1"/>
</dbReference>
<comment type="cofactor">
    <cofactor evidence="1">
        <name>Mn(2+)</name>
        <dbReference type="ChEBI" id="CHEBI:29035"/>
    </cofactor>
</comment>
<dbReference type="InterPro" id="IPR020848">
    <property type="entry name" value="AP_endonuclease_F1_CS"/>
</dbReference>
<feature type="site" description="Important for catalytic activity" evidence="8">
    <location>
        <position position="265"/>
    </location>
</feature>
<feature type="compositionally biased region" description="Basic and acidic residues" evidence="9">
    <location>
        <begin position="444"/>
        <end position="453"/>
    </location>
</feature>
<feature type="region of interest" description="Disordered" evidence="9">
    <location>
        <begin position="357"/>
        <end position="469"/>
    </location>
</feature>
<organism evidence="11 12">
    <name type="scientific">Trichophyton interdigitale</name>
    <dbReference type="NCBI Taxonomy" id="101480"/>
    <lineage>
        <taxon>Eukaryota</taxon>
        <taxon>Fungi</taxon>
        <taxon>Dikarya</taxon>
        <taxon>Ascomycota</taxon>
        <taxon>Pezizomycotina</taxon>
        <taxon>Eurotiomycetes</taxon>
        <taxon>Eurotiomycetidae</taxon>
        <taxon>Onygenales</taxon>
        <taxon>Arthrodermataceae</taxon>
        <taxon>Trichophyton</taxon>
    </lineage>
</organism>
<dbReference type="Gene3D" id="3.60.10.10">
    <property type="entry name" value="Endonuclease/exonuclease/phosphatase"/>
    <property type="match status" value="1"/>
</dbReference>
<dbReference type="GO" id="GO:0008081">
    <property type="term" value="F:phosphoric diester hydrolase activity"/>
    <property type="evidence" value="ECO:0007669"/>
    <property type="project" value="TreeGrafter"/>
</dbReference>
<feature type="compositionally biased region" description="Polar residues" evidence="9">
    <location>
        <begin position="359"/>
        <end position="379"/>
    </location>
</feature>
<dbReference type="GO" id="GO:0003677">
    <property type="term" value="F:DNA binding"/>
    <property type="evidence" value="ECO:0007669"/>
    <property type="project" value="InterPro"/>
</dbReference>
<keyword evidence="4" id="KW-0378">Hydrolase</keyword>
<dbReference type="GO" id="GO:0005634">
    <property type="term" value="C:nucleus"/>
    <property type="evidence" value="ECO:0007669"/>
    <property type="project" value="TreeGrafter"/>
</dbReference>
<feature type="binding site" evidence="7">
    <location>
        <position position="175"/>
    </location>
    <ligand>
        <name>Mg(2+)</name>
        <dbReference type="ChEBI" id="CHEBI:18420"/>
        <label>1</label>
    </ligand>
</feature>
<dbReference type="EMBL" id="JAAQVJ010000071">
    <property type="protein sequence ID" value="KAF3896455.1"/>
    <property type="molecule type" value="Genomic_DNA"/>
</dbReference>
<dbReference type="PROSITE" id="PS51435">
    <property type="entry name" value="AP_NUCLEASE_F1_4"/>
    <property type="match status" value="1"/>
</dbReference>
<dbReference type="Proteomes" id="UP000749309">
    <property type="component" value="Unassembled WGS sequence"/>
</dbReference>
<evidence type="ECO:0000256" key="4">
    <source>
        <dbReference type="ARBA" id="ARBA00022801"/>
    </source>
</evidence>
<name>A0A9P4YGG9_9EURO</name>
<feature type="site" description="Interaction with DNA substrate" evidence="8">
    <location>
        <position position="291"/>
    </location>
</feature>
<dbReference type="GO" id="GO:0016829">
    <property type="term" value="F:lyase activity"/>
    <property type="evidence" value="ECO:0007669"/>
    <property type="project" value="UniProtKB-KW"/>
</dbReference>
<dbReference type="SUPFAM" id="SSF56219">
    <property type="entry name" value="DNase I-like"/>
    <property type="match status" value="1"/>
</dbReference>
<evidence type="ECO:0000256" key="5">
    <source>
        <dbReference type="ARBA" id="ARBA00022842"/>
    </source>
</evidence>
<feature type="active site" description="Proton donor/acceptor" evidence="6">
    <location>
        <position position="173"/>
    </location>
</feature>
<gene>
    <name evidence="11" type="ORF">GY632_2818</name>
</gene>
<dbReference type="FunFam" id="3.60.10.10:FF:000079">
    <property type="entry name" value="DNA-(apurinic or apyrimidinic site) lyase"/>
    <property type="match status" value="1"/>
</dbReference>